<feature type="compositionally biased region" description="Polar residues" evidence="1">
    <location>
        <begin position="540"/>
        <end position="554"/>
    </location>
</feature>
<organism evidence="3 4">
    <name type="scientific">Colletotrichum orbiculare (strain 104-T / ATCC 96160 / CBS 514.97 / LARS 414 / MAFF 240422)</name>
    <name type="common">Cucumber anthracnose fungus</name>
    <name type="synonym">Colletotrichum lagenarium</name>
    <dbReference type="NCBI Taxonomy" id="1213857"/>
    <lineage>
        <taxon>Eukaryota</taxon>
        <taxon>Fungi</taxon>
        <taxon>Dikarya</taxon>
        <taxon>Ascomycota</taxon>
        <taxon>Pezizomycotina</taxon>
        <taxon>Sordariomycetes</taxon>
        <taxon>Hypocreomycetidae</taxon>
        <taxon>Glomerellales</taxon>
        <taxon>Glomerellaceae</taxon>
        <taxon>Colletotrichum</taxon>
        <taxon>Colletotrichum orbiculare species complex</taxon>
    </lineage>
</organism>
<gene>
    <name evidence="3" type="ORF">Cob_v002994</name>
</gene>
<name>A0A484G1L1_COLOR</name>
<dbReference type="InterPro" id="IPR014756">
    <property type="entry name" value="Ig_E-set"/>
</dbReference>
<sequence length="681" mass="73935">MVSVTITYRQPGTQPPIFVAGSFSDPQWQPLEMDFTTEEGEHTFYKNVEVPPSTQIQYKFRVGLGDWWVLNEGADTVTDDSGNRNNILTAPASQHYTEINGSKANGHAAERPDTNTSNMDASEAAAAHSRAQLEPKSTVDHLKDGERQRLSSTPIEQVADTAAEVADTAQKLDRVDEARLVPSKAVQGFKDEERQRLSGTPIEQVANTAAEVADTAQKLDREDEPHLAPPHKGVQGLKDEERQRLSSTPIEQVANTAAEVADTAQKLDREDERYLAPHKGVQGLKDEERQRLSSTPIEQVANTAAEVADTAQKLDMDQDLDEEDVADDGPPPLFSHEALGSYEPEASDEEDEAARTSNHGTVDYDVDKYDLNDPTLERLPSSRDAIMDAVRKVETGRNEDQTHFHGAPLSPIVGARKSSLDPYYEEAVVSPGPASPSSFKKLELPRRSHGSMASDRSHVSLGSIAEEENKDSTLDETSGLVRVPSPAMRPSSNTMTSPGSDEDEGVVMKGSSSKTKRFARPESPDANGNTNGKHSRDLSPKSQPSILIQPSELATSSSSSHESTTSSSVEATGRDDGHSPKGQLKKRGPGAASFSPADRPGTPSSIHSVAADSKGGWMQAFIRVLFVDWIGGIFSRIFGSKRKALTFVRRMLATSTAAVVVGVAWWKFAADGDMSWVETWL</sequence>
<dbReference type="SUPFAM" id="SSF81296">
    <property type="entry name" value="E set domains"/>
    <property type="match status" value="1"/>
</dbReference>
<feature type="compositionally biased region" description="Basic and acidic residues" evidence="1">
    <location>
        <begin position="131"/>
        <end position="149"/>
    </location>
</feature>
<dbReference type="InterPro" id="IPR032640">
    <property type="entry name" value="AMPK1_CBM"/>
</dbReference>
<feature type="region of interest" description="Disordered" evidence="1">
    <location>
        <begin position="213"/>
        <end position="372"/>
    </location>
</feature>
<reference evidence="4" key="2">
    <citation type="journal article" date="2019" name="Mol. Plant Microbe Interact.">
        <title>Genome sequence resources for four phytopathogenic fungi from the Colletotrichum orbiculare species complex.</title>
        <authorList>
            <person name="Gan P."/>
            <person name="Tsushima A."/>
            <person name="Narusaka M."/>
            <person name="Narusaka Y."/>
            <person name="Takano Y."/>
            <person name="Kubo Y."/>
            <person name="Shirasu K."/>
        </authorList>
    </citation>
    <scope>GENOME REANNOTATION</scope>
    <source>
        <strain evidence="4">104-T / ATCC 96160 / CBS 514.97 / LARS 414 / MAFF 240422</strain>
    </source>
</reference>
<dbReference type="AlphaFoldDB" id="A0A484G1L1"/>
<feature type="compositionally biased region" description="Low complexity" evidence="1">
    <location>
        <begin position="121"/>
        <end position="130"/>
    </location>
</feature>
<feature type="compositionally biased region" description="Low complexity" evidence="1">
    <location>
        <begin position="428"/>
        <end position="438"/>
    </location>
</feature>
<accession>A0A484G1L1</accession>
<dbReference type="CDD" id="cd02859">
    <property type="entry name" value="E_set_AMPKbeta_like_N"/>
    <property type="match status" value="1"/>
</dbReference>
<evidence type="ECO:0000313" key="3">
    <source>
        <dbReference type="EMBL" id="TDZ24053.1"/>
    </source>
</evidence>
<feature type="domain" description="AMP-activated protein kinase glycogen-binding" evidence="2">
    <location>
        <begin position="2"/>
        <end position="91"/>
    </location>
</feature>
<dbReference type="Gene3D" id="2.60.40.10">
    <property type="entry name" value="Immunoglobulins"/>
    <property type="match status" value="1"/>
</dbReference>
<feature type="compositionally biased region" description="Basic and acidic residues" evidence="1">
    <location>
        <begin position="265"/>
        <end position="275"/>
    </location>
</feature>
<evidence type="ECO:0000313" key="4">
    <source>
        <dbReference type="Proteomes" id="UP000014480"/>
    </source>
</evidence>
<reference evidence="4" key="1">
    <citation type="journal article" date="2013" name="New Phytol.">
        <title>Comparative genomic and transcriptomic analyses reveal the hemibiotrophic stage shift of Colletotrichum fungi.</title>
        <authorList>
            <person name="Gan P."/>
            <person name="Ikeda K."/>
            <person name="Irieda H."/>
            <person name="Narusaka M."/>
            <person name="O'Connell R.J."/>
            <person name="Narusaka Y."/>
            <person name="Takano Y."/>
            <person name="Kubo Y."/>
            <person name="Shirasu K."/>
        </authorList>
    </citation>
    <scope>NUCLEOTIDE SEQUENCE [LARGE SCALE GENOMIC DNA]</scope>
    <source>
        <strain evidence="4">104-T / ATCC 96160 / CBS 514.97 / LARS 414 / MAFF 240422</strain>
    </source>
</reference>
<feature type="compositionally biased region" description="Polar residues" evidence="1">
    <location>
        <begin position="292"/>
        <end position="302"/>
    </location>
</feature>
<dbReference type="EMBL" id="AMCV02000005">
    <property type="protein sequence ID" value="TDZ24053.1"/>
    <property type="molecule type" value="Genomic_DNA"/>
</dbReference>
<dbReference type="STRING" id="1213857.A0A484G1L1"/>
<evidence type="ECO:0000256" key="1">
    <source>
        <dbReference type="SAM" id="MobiDB-lite"/>
    </source>
</evidence>
<feature type="region of interest" description="Disordered" evidence="1">
    <location>
        <begin position="103"/>
        <end position="150"/>
    </location>
</feature>
<feature type="compositionally biased region" description="Low complexity" evidence="1">
    <location>
        <begin position="555"/>
        <end position="568"/>
    </location>
</feature>
<keyword evidence="4" id="KW-1185">Reference proteome</keyword>
<protein>
    <recommendedName>
        <fullName evidence="2">AMP-activated protein kinase glycogen-binding domain-containing protein</fullName>
    </recommendedName>
</protein>
<evidence type="ECO:0000259" key="2">
    <source>
        <dbReference type="Pfam" id="PF16561"/>
    </source>
</evidence>
<feature type="compositionally biased region" description="Basic and acidic residues" evidence="1">
    <location>
        <begin position="217"/>
        <end position="226"/>
    </location>
</feature>
<feature type="compositionally biased region" description="Polar residues" evidence="1">
    <location>
        <begin position="245"/>
        <end position="255"/>
    </location>
</feature>
<dbReference type="OrthoDB" id="5350410at2759"/>
<dbReference type="Pfam" id="PF16561">
    <property type="entry name" value="AMPK1_CBM"/>
    <property type="match status" value="1"/>
</dbReference>
<feature type="region of interest" description="Disordered" evidence="1">
    <location>
        <begin position="428"/>
        <end position="608"/>
    </location>
</feature>
<feature type="compositionally biased region" description="Acidic residues" evidence="1">
    <location>
        <begin position="317"/>
        <end position="327"/>
    </location>
</feature>
<feature type="compositionally biased region" description="Polar residues" evidence="1">
    <location>
        <begin position="490"/>
        <end position="499"/>
    </location>
</feature>
<proteinExistence type="predicted"/>
<dbReference type="InterPro" id="IPR013783">
    <property type="entry name" value="Ig-like_fold"/>
</dbReference>
<comment type="caution">
    <text evidence="3">The sequence shown here is derived from an EMBL/GenBank/DDBJ whole genome shotgun (WGS) entry which is preliminary data.</text>
</comment>
<dbReference type="Proteomes" id="UP000014480">
    <property type="component" value="Unassembled WGS sequence"/>
</dbReference>